<evidence type="ECO:0000256" key="2">
    <source>
        <dbReference type="ARBA" id="ARBA00023235"/>
    </source>
</evidence>
<dbReference type="PANTHER" id="PTHR10091:SF0">
    <property type="entry name" value="GALACTOSE MUTAROTASE"/>
    <property type="match status" value="1"/>
</dbReference>
<keyword evidence="3" id="KW-0119">Carbohydrate metabolism</keyword>
<feature type="region of interest" description="Disordered" evidence="4">
    <location>
        <begin position="411"/>
        <end position="473"/>
    </location>
</feature>
<evidence type="ECO:0000256" key="4">
    <source>
        <dbReference type="SAM" id="MobiDB-lite"/>
    </source>
</evidence>
<dbReference type="Proteomes" id="UP001472677">
    <property type="component" value="Unassembled WGS sequence"/>
</dbReference>
<name>A0ABR2DAR1_9ROSI</name>
<comment type="similarity">
    <text evidence="1">Belongs to the aldose epimerase family.</text>
</comment>
<dbReference type="InterPro" id="IPR014718">
    <property type="entry name" value="GH-type_carb-bd"/>
</dbReference>
<protein>
    <recommendedName>
        <fullName evidence="7">Aldose 1-epimerase</fullName>
    </recommendedName>
</protein>
<comment type="caution">
    <text evidence="5">The sequence shown here is derived from an EMBL/GenBank/DDBJ whole genome shotgun (WGS) entry which is preliminary data.</text>
</comment>
<dbReference type="InterPro" id="IPR008183">
    <property type="entry name" value="Aldose_1/G6P_1-epimerase"/>
</dbReference>
<evidence type="ECO:0000313" key="6">
    <source>
        <dbReference type="Proteomes" id="UP001472677"/>
    </source>
</evidence>
<keyword evidence="6" id="KW-1185">Reference proteome</keyword>
<evidence type="ECO:0000256" key="3">
    <source>
        <dbReference type="ARBA" id="ARBA00023277"/>
    </source>
</evidence>
<proteinExistence type="inferred from homology"/>
<dbReference type="InterPro" id="IPR047215">
    <property type="entry name" value="Galactose_mutarotase-like"/>
</dbReference>
<dbReference type="SUPFAM" id="SSF74650">
    <property type="entry name" value="Galactose mutarotase-like"/>
    <property type="match status" value="1"/>
</dbReference>
<dbReference type="Gene3D" id="2.70.98.10">
    <property type="match status" value="1"/>
</dbReference>
<dbReference type="PANTHER" id="PTHR10091">
    <property type="entry name" value="ALDOSE-1-EPIMERASE"/>
    <property type="match status" value="1"/>
</dbReference>
<evidence type="ECO:0000256" key="1">
    <source>
        <dbReference type="ARBA" id="ARBA00006206"/>
    </source>
</evidence>
<evidence type="ECO:0000313" key="5">
    <source>
        <dbReference type="EMBL" id="KAK8533981.1"/>
    </source>
</evidence>
<dbReference type="Pfam" id="PF01263">
    <property type="entry name" value="Aldose_epim"/>
    <property type="match status" value="1"/>
</dbReference>
<dbReference type="InterPro" id="IPR011013">
    <property type="entry name" value="Gal_mutarotase_sf_dom"/>
</dbReference>
<dbReference type="CDD" id="cd09019">
    <property type="entry name" value="galactose_mutarotase_like"/>
    <property type="match status" value="1"/>
</dbReference>
<dbReference type="EMBL" id="JBBPBM010000032">
    <property type="protein sequence ID" value="KAK8533981.1"/>
    <property type="molecule type" value="Genomic_DNA"/>
</dbReference>
<keyword evidence="2" id="KW-0413">Isomerase</keyword>
<gene>
    <name evidence="5" type="ORF">V6N12_047383</name>
</gene>
<reference evidence="5 6" key="1">
    <citation type="journal article" date="2024" name="G3 (Bethesda)">
        <title>Genome assembly of Hibiscus sabdariffa L. provides insights into metabolisms of medicinal natural products.</title>
        <authorList>
            <person name="Kim T."/>
        </authorList>
    </citation>
    <scope>NUCLEOTIDE SEQUENCE [LARGE SCALE GENOMIC DNA]</scope>
    <source>
        <strain evidence="5">TK-2024</strain>
        <tissue evidence="5">Old leaves</tissue>
    </source>
</reference>
<evidence type="ECO:0008006" key="7">
    <source>
        <dbReference type="Google" id="ProtNLM"/>
    </source>
</evidence>
<organism evidence="5 6">
    <name type="scientific">Hibiscus sabdariffa</name>
    <name type="common">roselle</name>
    <dbReference type="NCBI Taxonomy" id="183260"/>
    <lineage>
        <taxon>Eukaryota</taxon>
        <taxon>Viridiplantae</taxon>
        <taxon>Streptophyta</taxon>
        <taxon>Embryophyta</taxon>
        <taxon>Tracheophyta</taxon>
        <taxon>Spermatophyta</taxon>
        <taxon>Magnoliopsida</taxon>
        <taxon>eudicotyledons</taxon>
        <taxon>Gunneridae</taxon>
        <taxon>Pentapetalae</taxon>
        <taxon>rosids</taxon>
        <taxon>malvids</taxon>
        <taxon>Malvales</taxon>
        <taxon>Malvaceae</taxon>
        <taxon>Malvoideae</taxon>
        <taxon>Hibiscus</taxon>
    </lineage>
</organism>
<sequence length="473" mass="52995">MDLIYKFSGKSSVNLHRRLPQDMDKPCFLLSLLLVVTSGSVNGEKSKDKKDLKAEVFELKTGNMSAKFTNYGASLMSLVVPDKNGKPGDIVLGYDSPDAYKVSSINTFQRYTLRTDRSNTLQNDETYFGNVIGRVANRIRDGKFSLNGKEYKLKANDNGKHMLHGGSGALADVIWEVKKVKKNVEDPAILFAYDSPDGENGFPGEVKITVRYLLRSDNRMRITMKAKSLKQATPLNLAQHTYWNLGNHDSGDILSEKIQIFASKYMPVDDELIPTGKLESVKGTPYDFLKSRVIGSQIKELPKGYDINYAIEGPDDPIKMKKTAMVKDEKTGRVMKLTSNQPGVQFYTGNLIKDVKGKGGVVYKAHAGLCLMTQGFPDALHHPNFPSIIISPEKPYKHKMLFKFTIASDKDKKSDDKKSDNKDKKSDEKKSDDKDKKSDEKKSDDKDKKSDEKKSDDKKSDEKKSDKSDKKGS</sequence>
<accession>A0ABR2DAR1</accession>